<evidence type="ECO:0000313" key="2">
    <source>
        <dbReference type="EMBL" id="QDG51640.1"/>
    </source>
</evidence>
<dbReference type="OrthoDB" id="5490584at2"/>
<dbReference type="AlphaFoldDB" id="A0A4Y6PTR8"/>
<dbReference type="InterPro" id="IPR016300">
    <property type="entry name" value="ATPase_ArsA/GET3"/>
</dbReference>
<dbReference type="PANTHER" id="PTHR10803:SF26">
    <property type="entry name" value="ANION TRANSPORTER ATPASE-RELATED"/>
    <property type="match status" value="1"/>
</dbReference>
<dbReference type="CDD" id="cd02035">
    <property type="entry name" value="ArsA"/>
    <property type="match status" value="1"/>
</dbReference>
<evidence type="ECO:0000259" key="1">
    <source>
        <dbReference type="Pfam" id="PF02374"/>
    </source>
</evidence>
<accession>A0A4Y6PTR8</accession>
<sequence>MSLQSMEADREAFSKLIAGRELVVCAGSGGVGKTTTSAVIALHAAVEGRKVLVLTIDPAKRLANSLGVSSLENTPQRIPLDQFREHGLEPKGELWGMMLDMKQSFDHLVDRYSASEENRQEILNNKIYKYFSTSLAGTQEYAAAERLLELHTEEDYDLIVLDTPPTTHALDFLEAPVRLADAVENKALQWIYKPNLLTGRSGLGLFSAGTSYVVKALSKFTGTAFLDELAVFLRNFSSMFEGFRDRANQVRELLMGDKATFVVVTAPDPLQLDEALFFYEQLGTRQQVAVGGFVVNRVHPNWVPEAELKRPLVSLMNELEALEEPVGALSEETRRELAENLRENAAEFYTLALKDAGSLLRLREEIPQSIPMVQVPFFAQDIHSLEGLSRVREAIFGA</sequence>
<feature type="domain" description="ArsA/GET3 Anion-transporting ATPase-like" evidence="1">
    <location>
        <begin position="22"/>
        <end position="302"/>
    </location>
</feature>
<dbReference type="PANTHER" id="PTHR10803">
    <property type="entry name" value="ARSENICAL PUMP-DRIVING ATPASE ARSENITE-TRANSLOCATING ATPASE"/>
    <property type="match status" value="1"/>
</dbReference>
<dbReference type="InterPro" id="IPR027417">
    <property type="entry name" value="P-loop_NTPase"/>
</dbReference>
<gene>
    <name evidence="2" type="ORF">FIV42_13040</name>
</gene>
<proteinExistence type="predicted"/>
<dbReference type="Pfam" id="PF02374">
    <property type="entry name" value="ArsA_ATPase"/>
    <property type="match status" value="1"/>
</dbReference>
<dbReference type="Proteomes" id="UP000315995">
    <property type="component" value="Chromosome"/>
</dbReference>
<protein>
    <submittedName>
        <fullName evidence="2">ArsA family ATPase</fullName>
    </submittedName>
</protein>
<dbReference type="GO" id="GO:0005524">
    <property type="term" value="F:ATP binding"/>
    <property type="evidence" value="ECO:0007669"/>
    <property type="project" value="InterPro"/>
</dbReference>
<keyword evidence="3" id="KW-1185">Reference proteome</keyword>
<evidence type="ECO:0000313" key="3">
    <source>
        <dbReference type="Proteomes" id="UP000315995"/>
    </source>
</evidence>
<dbReference type="EMBL" id="CP041186">
    <property type="protein sequence ID" value="QDG51640.1"/>
    <property type="molecule type" value="Genomic_DNA"/>
</dbReference>
<dbReference type="SUPFAM" id="SSF52540">
    <property type="entry name" value="P-loop containing nucleoside triphosphate hydrolases"/>
    <property type="match status" value="1"/>
</dbReference>
<accession>A0A5B8Y5F2</accession>
<reference evidence="2 3" key="1">
    <citation type="submission" date="2019-06" db="EMBL/GenBank/DDBJ databases">
        <title>Persicimonas caeni gen. nov., sp. nov., a predatory bacterium isolated from solar saltern.</title>
        <authorList>
            <person name="Wang S."/>
        </authorList>
    </citation>
    <scope>NUCLEOTIDE SEQUENCE [LARGE SCALE GENOMIC DNA]</scope>
    <source>
        <strain evidence="2 3">YN101</strain>
    </source>
</reference>
<dbReference type="Gene3D" id="3.40.50.300">
    <property type="entry name" value="P-loop containing nucleotide triphosphate hydrolases"/>
    <property type="match status" value="1"/>
</dbReference>
<dbReference type="InterPro" id="IPR025723">
    <property type="entry name" value="ArsA/GET3_ATPase-like"/>
</dbReference>
<name>A0A4Y6PTR8_PERCE</name>
<dbReference type="GO" id="GO:0016887">
    <property type="term" value="F:ATP hydrolysis activity"/>
    <property type="evidence" value="ECO:0007669"/>
    <property type="project" value="InterPro"/>
</dbReference>
<organism evidence="2 3">
    <name type="scientific">Persicimonas caeni</name>
    <dbReference type="NCBI Taxonomy" id="2292766"/>
    <lineage>
        <taxon>Bacteria</taxon>
        <taxon>Deltaproteobacteria</taxon>
        <taxon>Bradymonadales</taxon>
        <taxon>Bradymonadaceae</taxon>
        <taxon>Persicimonas</taxon>
    </lineage>
</organism>